<dbReference type="Proteomes" id="UP000823775">
    <property type="component" value="Unassembled WGS sequence"/>
</dbReference>
<evidence type="ECO:0000259" key="1">
    <source>
        <dbReference type="PROSITE" id="PS50181"/>
    </source>
</evidence>
<organism evidence="2 3">
    <name type="scientific">Datura stramonium</name>
    <name type="common">Jimsonweed</name>
    <name type="synonym">Common thornapple</name>
    <dbReference type="NCBI Taxonomy" id="4076"/>
    <lineage>
        <taxon>Eukaryota</taxon>
        <taxon>Viridiplantae</taxon>
        <taxon>Streptophyta</taxon>
        <taxon>Embryophyta</taxon>
        <taxon>Tracheophyta</taxon>
        <taxon>Spermatophyta</taxon>
        <taxon>Magnoliopsida</taxon>
        <taxon>eudicotyledons</taxon>
        <taxon>Gunneridae</taxon>
        <taxon>Pentapetalae</taxon>
        <taxon>asterids</taxon>
        <taxon>lamiids</taxon>
        <taxon>Solanales</taxon>
        <taxon>Solanaceae</taxon>
        <taxon>Solanoideae</taxon>
        <taxon>Datureae</taxon>
        <taxon>Datura</taxon>
    </lineage>
</organism>
<gene>
    <name evidence="2" type="ORF">HAX54_031481</name>
</gene>
<dbReference type="NCBIfam" id="TIGR01640">
    <property type="entry name" value="F_box_assoc_1"/>
    <property type="match status" value="1"/>
</dbReference>
<dbReference type="SUPFAM" id="SSF81383">
    <property type="entry name" value="F-box domain"/>
    <property type="match status" value="1"/>
</dbReference>
<dbReference type="EMBL" id="JACEIK010003994">
    <property type="protein sequence ID" value="MCD9643782.1"/>
    <property type="molecule type" value="Genomic_DNA"/>
</dbReference>
<feature type="non-terminal residue" evidence="2">
    <location>
        <position position="386"/>
    </location>
</feature>
<dbReference type="Gene3D" id="1.20.1280.50">
    <property type="match status" value="1"/>
</dbReference>
<dbReference type="InterPro" id="IPR036047">
    <property type="entry name" value="F-box-like_dom_sf"/>
</dbReference>
<dbReference type="InterPro" id="IPR017451">
    <property type="entry name" value="F-box-assoc_interact_dom"/>
</dbReference>
<dbReference type="InterPro" id="IPR050796">
    <property type="entry name" value="SCF_F-box_component"/>
</dbReference>
<dbReference type="PROSITE" id="PS50181">
    <property type="entry name" value="FBOX"/>
    <property type="match status" value="1"/>
</dbReference>
<comment type="caution">
    <text evidence="2">The sequence shown here is derived from an EMBL/GenBank/DDBJ whole genome shotgun (WGS) entry which is preliminary data.</text>
</comment>
<keyword evidence="3" id="KW-1185">Reference proteome</keyword>
<dbReference type="InterPro" id="IPR006527">
    <property type="entry name" value="F-box-assoc_dom_typ1"/>
</dbReference>
<evidence type="ECO:0000313" key="2">
    <source>
        <dbReference type="EMBL" id="MCD9643782.1"/>
    </source>
</evidence>
<dbReference type="PANTHER" id="PTHR31672:SF13">
    <property type="entry name" value="F-BOX PROTEIN CPR30-LIKE"/>
    <property type="match status" value="1"/>
</dbReference>
<protein>
    <recommendedName>
        <fullName evidence="1">F-box domain-containing protein</fullName>
    </recommendedName>
</protein>
<accession>A0ABS8VBB8</accession>
<dbReference type="Pfam" id="PF07734">
    <property type="entry name" value="FBA_1"/>
    <property type="match status" value="1"/>
</dbReference>
<dbReference type="PANTHER" id="PTHR31672">
    <property type="entry name" value="BNACNNG10540D PROTEIN"/>
    <property type="match status" value="1"/>
</dbReference>
<evidence type="ECO:0000313" key="3">
    <source>
        <dbReference type="Proteomes" id="UP000823775"/>
    </source>
</evidence>
<name>A0ABS8VBB8_DATST</name>
<feature type="domain" description="F-box" evidence="1">
    <location>
        <begin position="3"/>
        <end position="48"/>
    </location>
</feature>
<dbReference type="InterPro" id="IPR001810">
    <property type="entry name" value="F-box_dom"/>
</dbReference>
<sequence length="386" mass="44151">MVDGILKILPEVMMIYILMRFQIKSLMRLKCVSKTWYTLLQSSYFINFHLNRTTSAKDEFVLLNRSFQEEPNKYKSILSFLLHVDGHIDLIPVSPDLDVPYLTTTNSCIFHQLLGPCRGLLLLTDSESIVVFNPTTRNYRLLKPSTFTCPLGFYHEIKGVAFGFDSVVNDYKVVRISEVIGDPPFYDFNVRAWKVEVYDLIIDSWRDVEKVHQQLPSLCWYPCSEIFYRGALSLMPDSCDFNDGKCYGLIVLNESLTLPCYPNPGNVPKPGKGKVKENRNEVNLIYSVVRICEPEVGSACLEMVYDWTYELQINSKVHKSVQLFSSLRAISTSESSVRVRGPGQLAMTTVIEGPTANPYSTKGRQNLLHLQLVHYSRGLRMNNDNR</sequence>
<dbReference type="Pfam" id="PF00646">
    <property type="entry name" value="F-box"/>
    <property type="match status" value="1"/>
</dbReference>
<reference evidence="2 3" key="1">
    <citation type="journal article" date="2021" name="BMC Genomics">
        <title>Datura genome reveals duplications of psychoactive alkaloid biosynthetic genes and high mutation rate following tissue culture.</title>
        <authorList>
            <person name="Rajewski A."/>
            <person name="Carter-House D."/>
            <person name="Stajich J."/>
            <person name="Litt A."/>
        </authorList>
    </citation>
    <scope>NUCLEOTIDE SEQUENCE [LARGE SCALE GENOMIC DNA]</scope>
    <source>
        <strain evidence="2">AR-01</strain>
    </source>
</reference>
<dbReference type="SMART" id="SM00256">
    <property type="entry name" value="FBOX"/>
    <property type="match status" value="1"/>
</dbReference>
<proteinExistence type="predicted"/>